<dbReference type="AlphaFoldDB" id="A0A811UPR2"/>
<organism evidence="1 2">
    <name type="scientific">Ceratitis capitata</name>
    <name type="common">Mediterranean fruit fly</name>
    <name type="synonym">Tephritis capitata</name>
    <dbReference type="NCBI Taxonomy" id="7213"/>
    <lineage>
        <taxon>Eukaryota</taxon>
        <taxon>Metazoa</taxon>
        <taxon>Ecdysozoa</taxon>
        <taxon>Arthropoda</taxon>
        <taxon>Hexapoda</taxon>
        <taxon>Insecta</taxon>
        <taxon>Pterygota</taxon>
        <taxon>Neoptera</taxon>
        <taxon>Endopterygota</taxon>
        <taxon>Diptera</taxon>
        <taxon>Brachycera</taxon>
        <taxon>Muscomorpha</taxon>
        <taxon>Tephritoidea</taxon>
        <taxon>Tephritidae</taxon>
        <taxon>Ceratitis</taxon>
        <taxon>Ceratitis</taxon>
    </lineage>
</organism>
<sequence length="63" mass="6958">MIKTIALIDLDGVEVNVEFHVAEEGDVLYDVVLGNDILKQEGIFIVGEGVRFRKKTTVVGQNI</sequence>
<accession>A0A811UPR2</accession>
<proteinExistence type="predicted"/>
<gene>
    <name evidence="1" type="ORF">CCAP1982_LOCUS9660</name>
</gene>
<keyword evidence="2" id="KW-1185">Reference proteome</keyword>
<evidence type="ECO:0000313" key="1">
    <source>
        <dbReference type="EMBL" id="CAD7001162.1"/>
    </source>
</evidence>
<dbReference type="Proteomes" id="UP000606786">
    <property type="component" value="Unassembled WGS sequence"/>
</dbReference>
<evidence type="ECO:0000313" key="2">
    <source>
        <dbReference type="Proteomes" id="UP000606786"/>
    </source>
</evidence>
<reference evidence="1" key="1">
    <citation type="submission" date="2020-11" db="EMBL/GenBank/DDBJ databases">
        <authorList>
            <person name="Whitehead M."/>
        </authorList>
    </citation>
    <scope>NUCLEOTIDE SEQUENCE</scope>
    <source>
        <strain evidence="1">EGII</strain>
    </source>
</reference>
<name>A0A811UPR2_CERCA</name>
<dbReference type="EMBL" id="CAJHJT010000023">
    <property type="protein sequence ID" value="CAD7001162.1"/>
    <property type="molecule type" value="Genomic_DNA"/>
</dbReference>
<protein>
    <submittedName>
        <fullName evidence="1">(Mediterranean fruit fly) hypothetical protein</fullName>
    </submittedName>
</protein>
<comment type="caution">
    <text evidence="1">The sequence shown here is derived from an EMBL/GenBank/DDBJ whole genome shotgun (WGS) entry which is preliminary data.</text>
</comment>